<dbReference type="EMBL" id="CAWUPB010001009">
    <property type="protein sequence ID" value="CAK7336930.1"/>
    <property type="molecule type" value="Genomic_DNA"/>
</dbReference>
<dbReference type="GO" id="GO:0005783">
    <property type="term" value="C:endoplasmic reticulum"/>
    <property type="evidence" value="ECO:0007669"/>
    <property type="project" value="TreeGrafter"/>
</dbReference>
<dbReference type="GO" id="GO:0003924">
    <property type="term" value="F:GTPase activity"/>
    <property type="evidence" value="ECO:0007669"/>
    <property type="project" value="TreeGrafter"/>
</dbReference>
<organism evidence="1 2">
    <name type="scientific">Dovyalis caffra</name>
    <dbReference type="NCBI Taxonomy" id="77055"/>
    <lineage>
        <taxon>Eukaryota</taxon>
        <taxon>Viridiplantae</taxon>
        <taxon>Streptophyta</taxon>
        <taxon>Embryophyta</taxon>
        <taxon>Tracheophyta</taxon>
        <taxon>Spermatophyta</taxon>
        <taxon>Magnoliopsida</taxon>
        <taxon>eudicotyledons</taxon>
        <taxon>Gunneridae</taxon>
        <taxon>Pentapetalae</taxon>
        <taxon>rosids</taxon>
        <taxon>fabids</taxon>
        <taxon>Malpighiales</taxon>
        <taxon>Salicaceae</taxon>
        <taxon>Flacourtieae</taxon>
        <taxon>Dovyalis</taxon>
    </lineage>
</organism>
<sequence length="105" mass="11373">MVIGVRCEEIAEEKLKQFTSDDDWLALKEAVEAGPVSGIGATLSSILEIFCSLLENHRLCNISHKSLPGDMSPGKMLNETQTSIGTCIAIAEVAAYSYIKAKIEE</sequence>
<accession>A0AAV1RJK0</accession>
<dbReference type="PANTHER" id="PTHR45923:SF20">
    <property type="entry name" value="PROTEIN ROOT HAIR DEFECTIVE 3 HOMOLOG 2"/>
    <property type="match status" value="1"/>
</dbReference>
<name>A0AAV1RJK0_9ROSI</name>
<protein>
    <submittedName>
        <fullName evidence="1">Uncharacterized protein</fullName>
    </submittedName>
</protein>
<keyword evidence="2" id="KW-1185">Reference proteome</keyword>
<proteinExistence type="predicted"/>
<dbReference type="AlphaFoldDB" id="A0AAV1RJK0"/>
<evidence type="ECO:0000313" key="1">
    <source>
        <dbReference type="EMBL" id="CAK7336930.1"/>
    </source>
</evidence>
<dbReference type="GO" id="GO:0016320">
    <property type="term" value="P:endoplasmic reticulum membrane fusion"/>
    <property type="evidence" value="ECO:0007669"/>
    <property type="project" value="TreeGrafter"/>
</dbReference>
<dbReference type="InterPro" id="IPR008803">
    <property type="entry name" value="RHD3/Sey1"/>
</dbReference>
<dbReference type="PANTHER" id="PTHR45923">
    <property type="entry name" value="PROTEIN SEY1"/>
    <property type="match status" value="1"/>
</dbReference>
<reference evidence="1 2" key="1">
    <citation type="submission" date="2024-01" db="EMBL/GenBank/DDBJ databases">
        <authorList>
            <person name="Waweru B."/>
        </authorList>
    </citation>
    <scope>NUCLEOTIDE SEQUENCE [LARGE SCALE GENOMIC DNA]</scope>
</reference>
<dbReference type="Proteomes" id="UP001314170">
    <property type="component" value="Unassembled WGS sequence"/>
</dbReference>
<gene>
    <name evidence="1" type="ORF">DCAF_LOCUS11956</name>
</gene>
<comment type="caution">
    <text evidence="1">The sequence shown here is derived from an EMBL/GenBank/DDBJ whole genome shotgun (WGS) entry which is preliminary data.</text>
</comment>
<evidence type="ECO:0000313" key="2">
    <source>
        <dbReference type="Proteomes" id="UP001314170"/>
    </source>
</evidence>